<dbReference type="Proteomes" id="UP000814140">
    <property type="component" value="Unassembled WGS sequence"/>
</dbReference>
<sequence length="493" mass="52610">MVVKSLARLSITLAAVFLAVELANRRQSTDNVLDLVCHRIASTVSNATDVSYPTSPRYAAGIAHWSASSTQRAACSVEPGTAQDVGVILRIIASSRTPFAVKGGGHVTNPGFSSTAGVHIAMSRFSTINVNHADLTVDVGAGLVWDDVYEVLNSSGMNVVGGRVPGVGVAGLVLGGGFSWKTSQYGLALDNVQAFELVRPDGEVITVTEADEDLWFGLRGGFNNFGIVTKFTLKLHPQTEVWGGMYVVAAEYVDDFNTAAAKYSDKTIDKKAALIPTYVFMGGSLVLAFLMFYDGPSPPAGIFDDLLAIPSLSNDVHTRSYLSLVSSLGGTTAPAGSRAYFSSASVLRYTPSLLNVLSNETVFWGQRMAALDNTSLTSYAAQPFVADVFSHGPPSAYPADRSRALLPTGLYFSWVDPALDGFVHDAMRQSTRTIIEAAVAAGQDVADAVRYPNYALNETPLEDLYGSNVPRLRAIRRTYDPQDVMGLAGGFKF</sequence>
<organism evidence="1 2">
    <name type="scientific">Artomyces pyxidatus</name>
    <dbReference type="NCBI Taxonomy" id="48021"/>
    <lineage>
        <taxon>Eukaryota</taxon>
        <taxon>Fungi</taxon>
        <taxon>Dikarya</taxon>
        <taxon>Basidiomycota</taxon>
        <taxon>Agaricomycotina</taxon>
        <taxon>Agaricomycetes</taxon>
        <taxon>Russulales</taxon>
        <taxon>Auriscalpiaceae</taxon>
        <taxon>Artomyces</taxon>
    </lineage>
</organism>
<reference evidence="1" key="2">
    <citation type="journal article" date="2022" name="New Phytol.">
        <title>Evolutionary transition to the ectomycorrhizal habit in the genomes of a hyperdiverse lineage of mushroom-forming fungi.</title>
        <authorList>
            <person name="Looney B."/>
            <person name="Miyauchi S."/>
            <person name="Morin E."/>
            <person name="Drula E."/>
            <person name="Courty P.E."/>
            <person name="Kohler A."/>
            <person name="Kuo A."/>
            <person name="LaButti K."/>
            <person name="Pangilinan J."/>
            <person name="Lipzen A."/>
            <person name="Riley R."/>
            <person name="Andreopoulos W."/>
            <person name="He G."/>
            <person name="Johnson J."/>
            <person name="Nolan M."/>
            <person name="Tritt A."/>
            <person name="Barry K.W."/>
            <person name="Grigoriev I.V."/>
            <person name="Nagy L.G."/>
            <person name="Hibbett D."/>
            <person name="Henrissat B."/>
            <person name="Matheny P.B."/>
            <person name="Labbe J."/>
            <person name="Martin F.M."/>
        </authorList>
    </citation>
    <scope>NUCLEOTIDE SEQUENCE</scope>
    <source>
        <strain evidence="1">HHB10654</strain>
    </source>
</reference>
<keyword evidence="2" id="KW-1185">Reference proteome</keyword>
<name>A0ACB8SR98_9AGAM</name>
<evidence type="ECO:0000313" key="2">
    <source>
        <dbReference type="Proteomes" id="UP000814140"/>
    </source>
</evidence>
<comment type="caution">
    <text evidence="1">The sequence shown here is derived from an EMBL/GenBank/DDBJ whole genome shotgun (WGS) entry which is preliminary data.</text>
</comment>
<gene>
    <name evidence="1" type="ORF">BV25DRAFT_1994313</name>
</gene>
<dbReference type="EMBL" id="MU277235">
    <property type="protein sequence ID" value="KAI0058485.1"/>
    <property type="molecule type" value="Genomic_DNA"/>
</dbReference>
<protein>
    <submittedName>
        <fullName evidence="1">FAD-binding domain-containing protein</fullName>
    </submittedName>
</protein>
<reference evidence="1" key="1">
    <citation type="submission" date="2021-03" db="EMBL/GenBank/DDBJ databases">
        <authorList>
            <consortium name="DOE Joint Genome Institute"/>
            <person name="Ahrendt S."/>
            <person name="Looney B.P."/>
            <person name="Miyauchi S."/>
            <person name="Morin E."/>
            <person name="Drula E."/>
            <person name="Courty P.E."/>
            <person name="Chicoki N."/>
            <person name="Fauchery L."/>
            <person name="Kohler A."/>
            <person name="Kuo A."/>
            <person name="Labutti K."/>
            <person name="Pangilinan J."/>
            <person name="Lipzen A."/>
            <person name="Riley R."/>
            <person name="Andreopoulos W."/>
            <person name="He G."/>
            <person name="Johnson J."/>
            <person name="Barry K.W."/>
            <person name="Grigoriev I.V."/>
            <person name="Nagy L."/>
            <person name="Hibbett D."/>
            <person name="Henrissat B."/>
            <person name="Matheny P.B."/>
            <person name="Labbe J."/>
            <person name="Martin F."/>
        </authorList>
    </citation>
    <scope>NUCLEOTIDE SEQUENCE</scope>
    <source>
        <strain evidence="1">HHB10654</strain>
    </source>
</reference>
<evidence type="ECO:0000313" key="1">
    <source>
        <dbReference type="EMBL" id="KAI0058485.1"/>
    </source>
</evidence>
<proteinExistence type="predicted"/>
<accession>A0ACB8SR98</accession>